<feature type="compositionally biased region" description="Basic and acidic residues" evidence="2">
    <location>
        <begin position="1402"/>
        <end position="1411"/>
    </location>
</feature>
<dbReference type="Proteomes" id="UP000261620">
    <property type="component" value="Unplaced"/>
</dbReference>
<dbReference type="GO" id="GO:1901673">
    <property type="term" value="P:regulation of mitotic spindle assembly"/>
    <property type="evidence" value="ECO:0007669"/>
    <property type="project" value="TreeGrafter"/>
</dbReference>
<reference evidence="5" key="2">
    <citation type="submission" date="2025-09" db="UniProtKB">
        <authorList>
            <consortium name="Ensembl"/>
        </authorList>
    </citation>
    <scope>IDENTIFICATION</scope>
</reference>
<feature type="coiled-coil region" evidence="1">
    <location>
        <begin position="397"/>
        <end position="460"/>
    </location>
</feature>
<name>A0A3Q3XC76_MOLML</name>
<feature type="coiled-coil region" evidence="1">
    <location>
        <begin position="108"/>
        <end position="163"/>
    </location>
</feature>
<feature type="region of interest" description="Disordered" evidence="2">
    <location>
        <begin position="1390"/>
        <end position="1411"/>
    </location>
</feature>
<organism evidence="5 6">
    <name type="scientific">Mola mola</name>
    <name type="common">Ocean sunfish</name>
    <name type="synonym">Tetraodon mola</name>
    <dbReference type="NCBI Taxonomy" id="94237"/>
    <lineage>
        <taxon>Eukaryota</taxon>
        <taxon>Metazoa</taxon>
        <taxon>Chordata</taxon>
        <taxon>Craniata</taxon>
        <taxon>Vertebrata</taxon>
        <taxon>Euteleostomi</taxon>
        <taxon>Actinopterygii</taxon>
        <taxon>Neopterygii</taxon>
        <taxon>Teleostei</taxon>
        <taxon>Neoteleostei</taxon>
        <taxon>Acanthomorphata</taxon>
        <taxon>Eupercaria</taxon>
        <taxon>Tetraodontiformes</taxon>
        <taxon>Molidae</taxon>
        <taxon>Mola</taxon>
    </lineage>
</organism>
<feature type="compositionally biased region" description="Polar residues" evidence="2">
    <location>
        <begin position="1616"/>
        <end position="1627"/>
    </location>
</feature>
<feature type="region of interest" description="Disordered" evidence="2">
    <location>
        <begin position="822"/>
        <end position="842"/>
    </location>
</feature>
<proteinExistence type="predicted"/>
<feature type="coiled-coil region" evidence="1">
    <location>
        <begin position="997"/>
        <end position="1034"/>
    </location>
</feature>
<evidence type="ECO:0000256" key="2">
    <source>
        <dbReference type="SAM" id="MobiDB-lite"/>
    </source>
</evidence>
<evidence type="ECO:0000259" key="3">
    <source>
        <dbReference type="Pfam" id="PF07926"/>
    </source>
</evidence>
<feature type="compositionally biased region" description="Basic and acidic residues" evidence="2">
    <location>
        <begin position="1485"/>
        <end position="1494"/>
    </location>
</feature>
<feature type="region of interest" description="Disordered" evidence="2">
    <location>
        <begin position="1616"/>
        <end position="1675"/>
    </location>
</feature>
<dbReference type="InterPro" id="IPR012929">
    <property type="entry name" value="Nucleoprot-TPR/MLP1-2_dom"/>
</dbReference>
<feature type="compositionally biased region" description="Polar residues" evidence="2">
    <location>
        <begin position="1934"/>
        <end position="1984"/>
    </location>
</feature>
<feature type="coiled-coil region" evidence="1">
    <location>
        <begin position="210"/>
        <end position="319"/>
    </location>
</feature>
<dbReference type="InterPro" id="IPR057577">
    <property type="entry name" value="Nucleoprot-TPR/MLP1_dom"/>
</dbReference>
<reference evidence="5" key="1">
    <citation type="submission" date="2025-08" db="UniProtKB">
        <authorList>
            <consortium name="Ensembl"/>
        </authorList>
    </citation>
    <scope>IDENTIFICATION</scope>
</reference>
<dbReference type="Pfam" id="PF07926">
    <property type="entry name" value="TPR_MLP1_2"/>
    <property type="match status" value="1"/>
</dbReference>
<dbReference type="GO" id="GO:0006406">
    <property type="term" value="P:mRNA export from nucleus"/>
    <property type="evidence" value="ECO:0007669"/>
    <property type="project" value="TreeGrafter"/>
</dbReference>
<protein>
    <submittedName>
        <fullName evidence="5">Uncharacterized protein</fullName>
    </submittedName>
</protein>
<feature type="domain" description="Nucleoprotein TPR/MLP1-2" evidence="3">
    <location>
        <begin position="974"/>
        <end position="1070"/>
    </location>
</feature>
<feature type="coiled-coil region" evidence="1">
    <location>
        <begin position="1123"/>
        <end position="1276"/>
    </location>
</feature>
<dbReference type="Ensembl" id="ENSMMOT00000029163.1">
    <property type="protein sequence ID" value="ENSMMOP00000028678.1"/>
    <property type="gene ID" value="ENSMMOG00000021569.1"/>
</dbReference>
<dbReference type="PANTHER" id="PTHR18898:SF3">
    <property type="entry name" value="NUCLEOPROTEIN TPR"/>
    <property type="match status" value="1"/>
</dbReference>
<feature type="coiled-coil region" evidence="1">
    <location>
        <begin position="623"/>
        <end position="787"/>
    </location>
</feature>
<dbReference type="Pfam" id="PF25481">
    <property type="entry name" value="Nucleoprot-TPR"/>
    <property type="match status" value="1"/>
</dbReference>
<keyword evidence="6" id="KW-1185">Reference proteome</keyword>
<evidence type="ECO:0000313" key="5">
    <source>
        <dbReference type="Ensembl" id="ENSMMOP00000028678.1"/>
    </source>
</evidence>
<dbReference type="GO" id="GO:0005643">
    <property type="term" value="C:nuclear pore"/>
    <property type="evidence" value="ECO:0007669"/>
    <property type="project" value="TreeGrafter"/>
</dbReference>
<feature type="coiled-coil region" evidence="1">
    <location>
        <begin position="22"/>
        <end position="49"/>
    </location>
</feature>
<dbReference type="PANTHER" id="PTHR18898">
    <property type="entry name" value="NUCLEOPROTEIN TPR-RELATED"/>
    <property type="match status" value="1"/>
</dbReference>
<feature type="region of interest" description="Disordered" evidence="2">
    <location>
        <begin position="473"/>
        <end position="493"/>
    </location>
</feature>
<feature type="region of interest" description="Disordered" evidence="2">
    <location>
        <begin position="1692"/>
        <end position="1742"/>
    </location>
</feature>
<feature type="compositionally biased region" description="Low complexity" evidence="2">
    <location>
        <begin position="1629"/>
        <end position="1640"/>
    </location>
</feature>
<feature type="compositionally biased region" description="Acidic residues" evidence="2">
    <location>
        <begin position="1693"/>
        <end position="1706"/>
    </location>
</feature>
<feature type="domain" description="Nucleoprotein TPR/MPL1" evidence="4">
    <location>
        <begin position="136"/>
        <end position="198"/>
    </location>
</feature>
<keyword evidence="1" id="KW-0175">Coiled coil</keyword>
<feature type="region of interest" description="Disordered" evidence="2">
    <location>
        <begin position="1918"/>
        <end position="2017"/>
    </location>
</feature>
<evidence type="ECO:0000313" key="6">
    <source>
        <dbReference type="Proteomes" id="UP000261620"/>
    </source>
</evidence>
<feature type="region of interest" description="Disordered" evidence="2">
    <location>
        <begin position="1485"/>
        <end position="1559"/>
    </location>
</feature>
<dbReference type="GO" id="GO:0006606">
    <property type="term" value="P:protein import into nucleus"/>
    <property type="evidence" value="ECO:0007669"/>
    <property type="project" value="InterPro"/>
</dbReference>
<dbReference type="GO" id="GO:0017056">
    <property type="term" value="F:structural constituent of nuclear pore"/>
    <property type="evidence" value="ECO:0007669"/>
    <property type="project" value="TreeGrafter"/>
</dbReference>
<evidence type="ECO:0000259" key="4">
    <source>
        <dbReference type="Pfam" id="PF25481"/>
    </source>
</evidence>
<feature type="compositionally biased region" description="Low complexity" evidence="2">
    <location>
        <begin position="1528"/>
        <end position="1544"/>
    </location>
</feature>
<sequence length="2017" mass="230230">MAAVLLQVLERAELNKLPKGAQNKLEKFVADLQNANEALKTQHERFTADSDQQYFEIEKRWAESQERTLSATRDLQTLKEENKKLSEFSLLSCCILSRLTTNKAIEDVKRLNEKLTETSKVKMELQLKLDDIQSFEVSVQQREKRMEQEKELLENKIGWLTAELKTKTEEVLEIYKENGKEILELQGNLKNSIEQVTENCVISHGKSETSESHRRRAEDLNNKLKQAKDEQSAMEEKYHNELNAYVKLSSLYKGTAKDTDAKNQELSRAVEELSKLVKDTGEGIERKVSEGETLKTQLEAELREKIKKMEKELENATWCVCVRHLYSLFVYDCTPGVPSLTEEQLDSMCPSAAAIAAIVKPGMKFFDLYNAYAECQTQLQMEKQETRRVSRVLDEIIQEVESKAPVLKRQREEYESIAFNTFTPHDIILCTVFSESKQCSESMEKEKVRMERQLEHTSTQLCTLLLELEKARGNQVTRDDSSTTSISSTSEVINPHHLPFHSVEELQRQNQSLLIRLRELEGEKDRQQNQVTSARVSELEASVEKLQKEVEQLREQRNQQRQLADSSARQRDMYKALLTQSTGFSIPLEGDTGRPPLAETGGGLDFLYKKEKAENDRMLSETNDKLQKQLTELRSSHAKLMSRLEFSNKRYEMLQDTVSAFRREVAALQDRNQKMTTIAQRYEHSIHTMTQDLRRANQKLAMEEVRIENLTKERDMLRQAENRLLQEKETMLAAQRNQNLLLTNLKSIQLTMERTETDTRQRLNSKIEHLEAELASMKTKLDQEVVQRHSLGRSMDAQLLEAKKELETQNTLQQKTRELLRTSEHSRVPANSQQSSQSEQELAEMKGLLCTAEEQKSELAEHLKNANAIVEQYRAMVLTLEDNLKKEKESRSPLESQLKESEEVQKQLDKRILEMEKMRQQEQEQKRKAIDELEKQVTCCRFSISVSHTINNHKLTKTLTLYKAPWAYPFLFPSQKKLSAEAQAKYERELMLHAADVEALQELKKRSQQEAAQKRELEEQVKKISSLLQEKSAAWNIAERHLKEDMSRMSCHCTDVEKQNALLHQQLDEMGSRSHQVLQQQMQLDLSFSEEEKTSEQILEILRFVRREKEIAVAQCEVSEEQVRRHIQRVEHQDRELKELKEALNAERVKMQTLAQQEEQLKKMETIGFLQETNKMLKVDRDKLEQELQQAQARLQSDISPLHNSLSVLSEKNGSLQADKRILEEDLKRWKAKTQQLISQQKDSDTDERQKIASEREAQQKRIAQLVEETAKLKIELARSIANSNLAQNQLQGLRDSMTCVISERDKLNKELENKNSDILDKNKTITQVKKIGRRYKNQFEEIKAQHDKVGLQLWKAIQSQAQARQNQIQQLQRELQQAKEALQQNLVNQQELQQTHQSSQESKDREEQLRQQIAEKEEKTKKPTLLAHLRVTYCQGAKERLSQEVEELKQCKEELEVRLNALKSQYEGRLLRLDRELRDLRETQAHSEPREEPQDQNQRQLSLKSPAQERGSSTLSEPPTANIRPTQSGQSPSNKPSPSSGSKATPRASIRPMVTPAAAPVLTPTATVMPTTQTDRMLNYITRVTFQHIIFSSLVTTHTSITQPASTQATAFVQPTQQQAANQDPGASTETEWPSTSSTLIGPGEQTATAMRAKRGKRKRRMKVKRGKQRSKMKTMGRYCSVCQNIFSIDYKEEEEDDEDEDDASDSGMMGGESNEENRETEEEASKDPNTEENMCGASSDSQHLCEASHRGEVLLQFLAPFTLPFQSAFLAAVVTWHFCVLQQHFFDDDDRMVPSTPTLVVPHRTDGFAEAIHSPQVAGLSTRFRFGPPEDLLPPTSASHSDLGQLASQGGLGLYESPLFLAAHDEEGGGRSVPTTPLQVAAPVTVFTESLPSDSGDNMASQSVPMVTASSVVASAADDGDEVFDEREGESIESSLESQTDMESSGQQSEDTSVPSTSQDPDPSSVPQRRAVTSQPLVSSLPTRGARGAARTLLSRRGNTCITQSQRMNHSVNNE</sequence>
<feature type="coiled-coil region" evidence="1">
    <location>
        <begin position="503"/>
        <end position="570"/>
    </location>
</feature>
<feature type="compositionally biased region" description="Basic residues" evidence="2">
    <location>
        <begin position="1653"/>
        <end position="1675"/>
    </location>
</feature>
<feature type="compositionally biased region" description="Acidic residues" evidence="2">
    <location>
        <begin position="1920"/>
        <end position="1930"/>
    </location>
</feature>
<evidence type="ECO:0000256" key="1">
    <source>
        <dbReference type="SAM" id="Coils"/>
    </source>
</evidence>
<accession>A0A3Q3XC76</accession>
<feature type="compositionally biased region" description="Polar residues" evidence="2">
    <location>
        <begin position="1496"/>
        <end position="1527"/>
    </location>
</feature>
<feature type="compositionally biased region" description="Low complexity" evidence="2">
    <location>
        <begin position="1390"/>
        <end position="1401"/>
    </location>
</feature>
<feature type="compositionally biased region" description="Polar residues" evidence="2">
    <location>
        <begin position="1999"/>
        <end position="2017"/>
    </location>
</feature>
<dbReference type="STRING" id="94237.ENSMMOP00000028678"/>
<feature type="coiled-coil region" evidence="1">
    <location>
        <begin position="852"/>
        <end position="936"/>
    </location>
</feature>